<gene>
    <name evidence="2" type="ORF">Tcan_14429</name>
</gene>
<accession>A0A0B2VMC5</accession>
<keyword evidence="3" id="KW-1185">Reference proteome</keyword>
<name>A0A0B2VMC5_TOXCA</name>
<evidence type="ECO:0000313" key="3">
    <source>
        <dbReference type="Proteomes" id="UP000031036"/>
    </source>
</evidence>
<comment type="caution">
    <text evidence="2">The sequence shown here is derived from an EMBL/GenBank/DDBJ whole genome shotgun (WGS) entry which is preliminary data.</text>
</comment>
<evidence type="ECO:0000313" key="2">
    <source>
        <dbReference type="EMBL" id="KHN82195.1"/>
    </source>
</evidence>
<dbReference type="Proteomes" id="UP000031036">
    <property type="component" value="Unassembled WGS sequence"/>
</dbReference>
<evidence type="ECO:0000256" key="1">
    <source>
        <dbReference type="SAM" id="MobiDB-lite"/>
    </source>
</evidence>
<reference evidence="2 3" key="1">
    <citation type="submission" date="2014-11" db="EMBL/GenBank/DDBJ databases">
        <title>Genetic blueprint of the zoonotic pathogen Toxocara canis.</title>
        <authorList>
            <person name="Zhu X.-Q."/>
            <person name="Korhonen P.K."/>
            <person name="Cai H."/>
            <person name="Young N.D."/>
            <person name="Nejsum P."/>
            <person name="von Samson-Himmelstjerna G."/>
            <person name="Boag P.R."/>
            <person name="Tan P."/>
            <person name="Li Q."/>
            <person name="Min J."/>
            <person name="Yang Y."/>
            <person name="Wang X."/>
            <person name="Fang X."/>
            <person name="Hall R.S."/>
            <person name="Hofmann A."/>
            <person name="Sternberg P.W."/>
            <person name="Jex A.R."/>
            <person name="Gasser R.B."/>
        </authorList>
    </citation>
    <scope>NUCLEOTIDE SEQUENCE [LARGE SCALE GENOMIC DNA]</scope>
    <source>
        <strain evidence="2">PN_DK_2014</strain>
    </source>
</reference>
<dbReference type="STRING" id="6265.A0A0B2VMC5"/>
<proteinExistence type="predicted"/>
<sequence>MSGKGTQDSAEEKTDLLEHQSPLTSGAEGVSRIVHCCNDPLRGGGSLRNAFLGLKRLNGRHDAQMIKRDYLKILNSVDISESSIYRVATDSGAKNEYEVLHDEIGNAGCEEVTAVPQFQLQRMLQAVPADAAGHY</sequence>
<organism evidence="2 3">
    <name type="scientific">Toxocara canis</name>
    <name type="common">Canine roundworm</name>
    <dbReference type="NCBI Taxonomy" id="6265"/>
    <lineage>
        <taxon>Eukaryota</taxon>
        <taxon>Metazoa</taxon>
        <taxon>Ecdysozoa</taxon>
        <taxon>Nematoda</taxon>
        <taxon>Chromadorea</taxon>
        <taxon>Rhabditida</taxon>
        <taxon>Spirurina</taxon>
        <taxon>Ascaridomorpha</taxon>
        <taxon>Ascaridoidea</taxon>
        <taxon>Toxocaridae</taxon>
        <taxon>Toxocara</taxon>
    </lineage>
</organism>
<protein>
    <submittedName>
        <fullName evidence="2">Uncharacterized protein</fullName>
    </submittedName>
</protein>
<feature type="region of interest" description="Disordered" evidence="1">
    <location>
        <begin position="1"/>
        <end position="24"/>
    </location>
</feature>
<dbReference type="AlphaFoldDB" id="A0A0B2VMC5"/>
<dbReference type="EMBL" id="JPKZ01001397">
    <property type="protein sequence ID" value="KHN82195.1"/>
    <property type="molecule type" value="Genomic_DNA"/>
</dbReference>